<feature type="region of interest" description="Disordered" evidence="7">
    <location>
        <begin position="48"/>
        <end position="89"/>
    </location>
</feature>
<proteinExistence type="predicted"/>
<dbReference type="CDD" id="cd11854">
    <property type="entry name" value="SH3_Fus1p"/>
    <property type="match status" value="1"/>
</dbReference>
<gene>
    <name evidence="10" type="ORF">CSOL1703_00000847</name>
</gene>
<feature type="compositionally biased region" description="Low complexity" evidence="7">
    <location>
        <begin position="53"/>
        <end position="83"/>
    </location>
</feature>
<evidence type="ECO:0000313" key="11">
    <source>
        <dbReference type="Proteomes" id="UP000775872"/>
    </source>
</evidence>
<dbReference type="InterPro" id="IPR036028">
    <property type="entry name" value="SH3-like_dom_sf"/>
</dbReference>
<comment type="subcellular location">
    <subcellularLocation>
        <location evidence="1">Membrane</location>
        <topology evidence="1">Single-pass membrane protein</topology>
    </subcellularLocation>
</comment>
<feature type="compositionally biased region" description="Low complexity" evidence="7">
    <location>
        <begin position="186"/>
        <end position="196"/>
    </location>
</feature>
<dbReference type="Gene3D" id="2.30.30.40">
    <property type="entry name" value="SH3 Domains"/>
    <property type="match status" value="1"/>
</dbReference>
<keyword evidence="2 6" id="KW-0728">SH3 domain</keyword>
<dbReference type="PANTHER" id="PTHR15549:SF26">
    <property type="entry name" value="AXIAL BUDDING PATTERN PROTEIN 2-RELATED"/>
    <property type="match status" value="1"/>
</dbReference>
<evidence type="ECO:0000256" key="4">
    <source>
        <dbReference type="ARBA" id="ARBA00022989"/>
    </source>
</evidence>
<dbReference type="InterPro" id="IPR035521">
    <property type="entry name" value="Fus1_SH3"/>
</dbReference>
<dbReference type="SUPFAM" id="SSF50044">
    <property type="entry name" value="SH3-domain"/>
    <property type="match status" value="1"/>
</dbReference>
<feature type="region of interest" description="Disordered" evidence="7">
    <location>
        <begin position="311"/>
        <end position="332"/>
    </location>
</feature>
<dbReference type="SMART" id="SM00326">
    <property type="entry name" value="SH3"/>
    <property type="match status" value="1"/>
</dbReference>
<evidence type="ECO:0000256" key="6">
    <source>
        <dbReference type="PROSITE-ProRule" id="PRU00192"/>
    </source>
</evidence>
<feature type="compositionally biased region" description="Polar residues" evidence="7">
    <location>
        <begin position="461"/>
        <end position="470"/>
    </location>
</feature>
<protein>
    <recommendedName>
        <fullName evidence="9">SH3 domain-containing protein</fullName>
    </recommendedName>
</protein>
<dbReference type="GO" id="GO:0071944">
    <property type="term" value="C:cell periphery"/>
    <property type="evidence" value="ECO:0007669"/>
    <property type="project" value="UniProtKB-ARBA"/>
</dbReference>
<dbReference type="Proteomes" id="UP000775872">
    <property type="component" value="Unassembled WGS sequence"/>
</dbReference>
<keyword evidence="11" id="KW-1185">Reference proteome</keyword>
<dbReference type="InterPro" id="IPR051694">
    <property type="entry name" value="Immunoregulatory_rcpt-like"/>
</dbReference>
<dbReference type="GO" id="GO:0016020">
    <property type="term" value="C:membrane"/>
    <property type="evidence" value="ECO:0007669"/>
    <property type="project" value="UniProtKB-SubCell"/>
</dbReference>
<sequence>MGDSIPAPPRALDARQLDTATAPGLNPILAPTTTAAIDDNSLAVETGTFTRPTTTSVASSSTTSSTTSASATSTSDSSSSGSDSGSGGASAGVKAGIAFGVLGGVLLIAALIYFLITRRKNEKKKQEKSRSAEKGEEKHIPPALPKKDTVAGDAPQLSLRPITEFFPETSQTDIKTKDMALAPAAAANASNKPLPSGGNKPLPTGRSSPLPNPFDRPGTSNSAISANPFGYGAERPVSPMTDSGSAISPNPFANEATDRPVSPITEADKKSVYSRAQSPDRAIGSTRNTVGYSTTHGTRVTSTHVDIENIDLTLPPPSRAGASSPTGTEFSMSELAPDATPPLTNGAAAIAAAGGPPNTSVHRVQLDFKPTLEDELELRAGELVRLLHEYDDGWALCIKLDRSRQGVCPRTCLSTRPVKPRNAQGGQSPNFPFPSPARDQSPRRPMTPKGGADARPASPNVWPSVQNSGPGPSRMNPANEGRGSLPGTAL</sequence>
<dbReference type="CDD" id="cd12087">
    <property type="entry name" value="TM_EGFR-like"/>
    <property type="match status" value="1"/>
</dbReference>
<reference evidence="10 11" key="2">
    <citation type="submission" date="2021-10" db="EMBL/GenBank/DDBJ databases">
        <authorList>
            <person name="Piombo E."/>
        </authorList>
    </citation>
    <scope>NUCLEOTIDE SEQUENCE [LARGE SCALE GENOMIC DNA]</scope>
</reference>
<evidence type="ECO:0000256" key="2">
    <source>
        <dbReference type="ARBA" id="ARBA00022443"/>
    </source>
</evidence>
<dbReference type="AlphaFoldDB" id="A0A9N9Z4G6"/>
<evidence type="ECO:0000256" key="7">
    <source>
        <dbReference type="SAM" id="MobiDB-lite"/>
    </source>
</evidence>
<feature type="region of interest" description="Disordered" evidence="7">
    <location>
        <begin position="186"/>
        <end position="225"/>
    </location>
</feature>
<evidence type="ECO:0000256" key="5">
    <source>
        <dbReference type="ARBA" id="ARBA00023136"/>
    </source>
</evidence>
<feature type="compositionally biased region" description="Basic and acidic residues" evidence="7">
    <location>
        <begin position="124"/>
        <end position="150"/>
    </location>
</feature>
<evidence type="ECO:0000313" key="10">
    <source>
        <dbReference type="EMBL" id="CAH0048897.1"/>
    </source>
</evidence>
<feature type="region of interest" description="Disordered" evidence="7">
    <location>
        <begin position="239"/>
        <end position="296"/>
    </location>
</feature>
<name>A0A9N9Z4G6_9HYPO</name>
<organism evidence="10 11">
    <name type="scientific">Clonostachys solani</name>
    <dbReference type="NCBI Taxonomy" id="160281"/>
    <lineage>
        <taxon>Eukaryota</taxon>
        <taxon>Fungi</taxon>
        <taxon>Dikarya</taxon>
        <taxon>Ascomycota</taxon>
        <taxon>Pezizomycotina</taxon>
        <taxon>Sordariomycetes</taxon>
        <taxon>Hypocreomycetidae</taxon>
        <taxon>Hypocreales</taxon>
        <taxon>Bionectriaceae</taxon>
        <taxon>Clonostachys</taxon>
    </lineage>
</organism>
<dbReference type="PANTHER" id="PTHR15549">
    <property type="entry name" value="PAIRED IMMUNOGLOBULIN-LIKE TYPE 2 RECEPTOR"/>
    <property type="match status" value="1"/>
</dbReference>
<dbReference type="PROSITE" id="PS50002">
    <property type="entry name" value="SH3"/>
    <property type="match status" value="1"/>
</dbReference>
<comment type="caution">
    <text evidence="10">The sequence shown here is derived from an EMBL/GenBank/DDBJ whole genome shotgun (WGS) entry which is preliminary data.</text>
</comment>
<evidence type="ECO:0000259" key="9">
    <source>
        <dbReference type="PROSITE" id="PS50002"/>
    </source>
</evidence>
<feature type="compositionally biased region" description="Polar residues" evidence="7">
    <location>
        <begin position="321"/>
        <end position="331"/>
    </location>
</feature>
<dbReference type="InterPro" id="IPR001452">
    <property type="entry name" value="SH3_domain"/>
</dbReference>
<feature type="domain" description="SH3" evidence="9">
    <location>
        <begin position="357"/>
        <end position="418"/>
    </location>
</feature>
<dbReference type="EMBL" id="CABFOC020000035">
    <property type="protein sequence ID" value="CAH0048897.1"/>
    <property type="molecule type" value="Genomic_DNA"/>
</dbReference>
<feature type="compositionally biased region" description="Polar residues" evidence="7">
    <location>
        <begin position="285"/>
        <end position="296"/>
    </location>
</feature>
<feature type="transmembrane region" description="Helical" evidence="8">
    <location>
        <begin position="95"/>
        <end position="116"/>
    </location>
</feature>
<evidence type="ECO:0000256" key="1">
    <source>
        <dbReference type="ARBA" id="ARBA00004167"/>
    </source>
</evidence>
<feature type="region of interest" description="Disordered" evidence="7">
    <location>
        <begin position="410"/>
        <end position="490"/>
    </location>
</feature>
<feature type="region of interest" description="Disordered" evidence="7">
    <location>
        <begin position="1"/>
        <end position="25"/>
    </location>
</feature>
<keyword evidence="3 8" id="KW-0812">Transmembrane</keyword>
<reference evidence="11" key="1">
    <citation type="submission" date="2019-06" db="EMBL/GenBank/DDBJ databases">
        <authorList>
            <person name="Broberg M."/>
        </authorList>
    </citation>
    <scope>NUCLEOTIDE SEQUENCE [LARGE SCALE GENOMIC DNA]</scope>
</reference>
<dbReference type="Pfam" id="PF14604">
    <property type="entry name" value="SH3_9"/>
    <property type="match status" value="1"/>
</dbReference>
<evidence type="ECO:0000256" key="3">
    <source>
        <dbReference type="ARBA" id="ARBA00022692"/>
    </source>
</evidence>
<evidence type="ECO:0000256" key="8">
    <source>
        <dbReference type="SAM" id="Phobius"/>
    </source>
</evidence>
<keyword evidence="5 8" id="KW-0472">Membrane</keyword>
<dbReference type="OrthoDB" id="5340910at2759"/>
<accession>A0A9N9Z4G6</accession>
<keyword evidence="4 8" id="KW-1133">Transmembrane helix</keyword>
<feature type="region of interest" description="Disordered" evidence="7">
    <location>
        <begin position="122"/>
        <end position="151"/>
    </location>
</feature>